<dbReference type="Pfam" id="PF21447">
    <property type="entry name" value="Ppx-GppA_III"/>
    <property type="match status" value="1"/>
</dbReference>
<feature type="domain" description="Ppx/GppA phosphatase C-terminal" evidence="4">
    <location>
        <begin position="318"/>
        <end position="467"/>
    </location>
</feature>
<evidence type="ECO:0000313" key="5">
    <source>
        <dbReference type="EMBL" id="UVI31898.1"/>
    </source>
</evidence>
<dbReference type="Gene3D" id="3.30.420.40">
    <property type="match status" value="1"/>
</dbReference>
<dbReference type="InterPro" id="IPR043129">
    <property type="entry name" value="ATPase_NBD"/>
</dbReference>
<proteinExistence type="inferred from homology"/>
<reference evidence="5" key="1">
    <citation type="submission" date="2022-01" db="EMBL/GenBank/DDBJ databases">
        <title>Paenibacillus spongiae sp. nov., isolated from marine sponge.</title>
        <authorList>
            <person name="Li Z."/>
            <person name="Zhang M."/>
        </authorList>
    </citation>
    <scope>NUCLEOTIDE SEQUENCE</scope>
    <source>
        <strain evidence="5">PHS-Z3</strain>
    </source>
</reference>
<comment type="similarity">
    <text evidence="1">Belongs to the GppA/Ppx family.</text>
</comment>
<name>A0ABY5SEE6_9BACL</name>
<evidence type="ECO:0000259" key="4">
    <source>
        <dbReference type="Pfam" id="PF21447"/>
    </source>
</evidence>
<dbReference type="SUPFAM" id="SSF109604">
    <property type="entry name" value="HD-domain/PDEase-like"/>
    <property type="match status" value="1"/>
</dbReference>
<dbReference type="PIRSF" id="PIRSF001267">
    <property type="entry name" value="Pyrophosphatase_GppA_Ppx"/>
    <property type="match status" value="1"/>
</dbReference>
<dbReference type="PANTHER" id="PTHR30005">
    <property type="entry name" value="EXOPOLYPHOSPHATASE"/>
    <property type="match status" value="1"/>
</dbReference>
<dbReference type="PANTHER" id="PTHR30005:SF0">
    <property type="entry name" value="RETROGRADE REGULATION PROTEIN 2"/>
    <property type="match status" value="1"/>
</dbReference>
<evidence type="ECO:0000256" key="1">
    <source>
        <dbReference type="ARBA" id="ARBA00007125"/>
    </source>
</evidence>
<dbReference type="CDD" id="cd24052">
    <property type="entry name" value="ASKHA_NBD_HpPPX-GppA-like"/>
    <property type="match status" value="1"/>
</dbReference>
<gene>
    <name evidence="5" type="ORF">L1F29_08810</name>
</gene>
<feature type="domain" description="Ppx/GppA phosphatase N-terminal" evidence="3">
    <location>
        <begin position="25"/>
        <end position="302"/>
    </location>
</feature>
<dbReference type="InterPro" id="IPR048950">
    <property type="entry name" value="Ppx_GppA_C"/>
</dbReference>
<evidence type="ECO:0000256" key="2">
    <source>
        <dbReference type="ARBA" id="ARBA00022801"/>
    </source>
</evidence>
<keyword evidence="6" id="KW-1185">Reference proteome</keyword>
<dbReference type="InterPro" id="IPR050273">
    <property type="entry name" value="GppA/Ppx_hydrolase"/>
</dbReference>
<dbReference type="RefSeq" id="WP_258387959.1">
    <property type="nucleotide sequence ID" value="NZ_CP091430.1"/>
</dbReference>
<dbReference type="InterPro" id="IPR030673">
    <property type="entry name" value="PyroPPase_GppA_Ppx"/>
</dbReference>
<dbReference type="InterPro" id="IPR003695">
    <property type="entry name" value="Ppx_GppA_N"/>
</dbReference>
<sequence>MTEQRIGIIDIGSNSIRLVIYERTANGAHRVIDGSKRAARLSEQIDENGNIPAHAVHELSDTLNHFRLICAHHQAGHIRAAATAAIRNAGNRKQVLQQIESETSLRVELLSGEEEAGYGFLGMINSMDVKDGFLIDIGGGSTEVSLFRDRSLVHSVSFPFGSVSATRRFGSKGILENADLRELEAYIQETAAREPWIGQSPGLPLIGVGGTVRAFGKIHQAQLKYSFSSSHNYPIPGQDVDRMFEQLRMLPLNKRRQVAGLSKDRVDIIVPGIAILRTLFKLMQATHYVVCGSGLRDGLFYATRFPDRPRLDNVLSYSVNNLAALHPELPRQHVSQVNRTALLLFDQLRQKHPFPERARLWIDTASTLFRIGTSIDYNDYKKHTFYLMVNSHIYGLSHRETLLCSAIASYKNKGRVKQLVSAYKPLLDETDAATIGMLGTLLQLSIALDRSETQAIGRLETELTESKLLLRAVRAEGSLAVERQEVNSLAAEFKKVWGLTPVLLLPDYR</sequence>
<dbReference type="SUPFAM" id="SSF53067">
    <property type="entry name" value="Actin-like ATPase domain"/>
    <property type="match status" value="2"/>
</dbReference>
<evidence type="ECO:0000259" key="3">
    <source>
        <dbReference type="Pfam" id="PF02541"/>
    </source>
</evidence>
<organism evidence="5 6">
    <name type="scientific">Paenibacillus spongiae</name>
    <dbReference type="NCBI Taxonomy" id="2909671"/>
    <lineage>
        <taxon>Bacteria</taxon>
        <taxon>Bacillati</taxon>
        <taxon>Bacillota</taxon>
        <taxon>Bacilli</taxon>
        <taxon>Bacillales</taxon>
        <taxon>Paenibacillaceae</taxon>
        <taxon>Paenibacillus</taxon>
    </lineage>
</organism>
<dbReference type="Gene3D" id="3.30.420.150">
    <property type="entry name" value="Exopolyphosphatase. Domain 2"/>
    <property type="match status" value="1"/>
</dbReference>
<dbReference type="Proteomes" id="UP001057877">
    <property type="component" value="Chromosome"/>
</dbReference>
<keyword evidence="2" id="KW-0378">Hydrolase</keyword>
<dbReference type="Gene3D" id="1.10.3210.10">
    <property type="entry name" value="Hypothetical protein af1432"/>
    <property type="match status" value="1"/>
</dbReference>
<dbReference type="Pfam" id="PF02541">
    <property type="entry name" value="Ppx-GppA"/>
    <property type="match status" value="1"/>
</dbReference>
<evidence type="ECO:0000313" key="6">
    <source>
        <dbReference type="Proteomes" id="UP001057877"/>
    </source>
</evidence>
<protein>
    <submittedName>
        <fullName evidence="5">Ppx/GppA family phosphatase</fullName>
    </submittedName>
</protein>
<accession>A0ABY5SEE6</accession>
<dbReference type="EMBL" id="CP091430">
    <property type="protein sequence ID" value="UVI31898.1"/>
    <property type="molecule type" value="Genomic_DNA"/>
</dbReference>